<accession>A0A9W7CWJ6</accession>
<evidence type="ECO:0000259" key="1">
    <source>
        <dbReference type="PROSITE" id="PS50011"/>
    </source>
</evidence>
<dbReference type="OrthoDB" id="4062651at2759"/>
<dbReference type="InterPro" id="IPR001245">
    <property type="entry name" value="Ser-Thr/Tyr_kinase_cat_dom"/>
</dbReference>
<dbReference type="Pfam" id="PF07714">
    <property type="entry name" value="PK_Tyr_Ser-Thr"/>
    <property type="match status" value="1"/>
</dbReference>
<dbReference type="InterPro" id="IPR051681">
    <property type="entry name" value="Ser/Thr_Kinases-Pseudokinases"/>
</dbReference>
<reference evidence="2" key="1">
    <citation type="submission" date="2023-04" db="EMBL/GenBank/DDBJ databases">
        <title>Phytophthora lilii NBRC 32176.</title>
        <authorList>
            <person name="Ichikawa N."/>
            <person name="Sato H."/>
            <person name="Tonouchi N."/>
        </authorList>
    </citation>
    <scope>NUCLEOTIDE SEQUENCE</scope>
    <source>
        <strain evidence="2">NBRC 32176</strain>
    </source>
</reference>
<dbReference type="Proteomes" id="UP001165083">
    <property type="component" value="Unassembled WGS sequence"/>
</dbReference>
<evidence type="ECO:0000313" key="3">
    <source>
        <dbReference type="Proteomes" id="UP001165083"/>
    </source>
</evidence>
<dbReference type="GO" id="GO:0005524">
    <property type="term" value="F:ATP binding"/>
    <property type="evidence" value="ECO:0007669"/>
    <property type="project" value="InterPro"/>
</dbReference>
<organism evidence="2 3">
    <name type="scientific">Phytophthora lilii</name>
    <dbReference type="NCBI Taxonomy" id="2077276"/>
    <lineage>
        <taxon>Eukaryota</taxon>
        <taxon>Sar</taxon>
        <taxon>Stramenopiles</taxon>
        <taxon>Oomycota</taxon>
        <taxon>Peronosporomycetes</taxon>
        <taxon>Peronosporales</taxon>
        <taxon>Peronosporaceae</taxon>
        <taxon>Phytophthora</taxon>
    </lineage>
</organism>
<proteinExistence type="predicted"/>
<keyword evidence="3" id="KW-1185">Reference proteome</keyword>
<protein>
    <submittedName>
        <fullName evidence="2">Unnamed protein product</fullName>
    </submittedName>
</protein>
<dbReference type="Gene3D" id="1.10.510.10">
    <property type="entry name" value="Transferase(Phosphotransferase) domain 1"/>
    <property type="match status" value="1"/>
</dbReference>
<sequence>MWQNNEPPLIEEVGSSGYTAPEIFTQQGYNSKIDVWSFGVVLWELASRCPQDRINAFMGMAGEEFVKKAKHGCRPQLAHPHQLCLRPVIEKCWRFDPSERPTMDEVVLELEALCSEL</sequence>
<dbReference type="PANTHER" id="PTHR44329:SF289">
    <property type="entry name" value="SERINE_THREONINE-PROTEIN KINASE VIK"/>
    <property type="match status" value="1"/>
</dbReference>
<name>A0A9W7CWJ6_9STRA</name>
<evidence type="ECO:0000313" key="2">
    <source>
        <dbReference type="EMBL" id="GMF45006.1"/>
    </source>
</evidence>
<dbReference type="EMBL" id="BSXW01003124">
    <property type="protein sequence ID" value="GMF45006.1"/>
    <property type="molecule type" value="Genomic_DNA"/>
</dbReference>
<dbReference type="AlphaFoldDB" id="A0A9W7CWJ6"/>
<comment type="caution">
    <text evidence="2">The sequence shown here is derived from an EMBL/GenBank/DDBJ whole genome shotgun (WGS) entry which is preliminary data.</text>
</comment>
<feature type="domain" description="Protein kinase" evidence="1">
    <location>
        <begin position="1"/>
        <end position="113"/>
    </location>
</feature>
<gene>
    <name evidence="2" type="ORF">Plil01_001696500</name>
</gene>
<dbReference type="GO" id="GO:0004674">
    <property type="term" value="F:protein serine/threonine kinase activity"/>
    <property type="evidence" value="ECO:0007669"/>
    <property type="project" value="TreeGrafter"/>
</dbReference>
<dbReference type="PROSITE" id="PS50011">
    <property type="entry name" value="PROTEIN_KINASE_DOM"/>
    <property type="match status" value="1"/>
</dbReference>
<dbReference type="PANTHER" id="PTHR44329">
    <property type="entry name" value="SERINE/THREONINE-PROTEIN KINASE TNNI3K-RELATED"/>
    <property type="match status" value="1"/>
</dbReference>
<dbReference type="InterPro" id="IPR011009">
    <property type="entry name" value="Kinase-like_dom_sf"/>
</dbReference>
<dbReference type="SUPFAM" id="SSF56112">
    <property type="entry name" value="Protein kinase-like (PK-like)"/>
    <property type="match status" value="1"/>
</dbReference>
<dbReference type="InterPro" id="IPR000719">
    <property type="entry name" value="Prot_kinase_dom"/>
</dbReference>